<dbReference type="AlphaFoldDB" id="A0A1R3JYA1"/>
<organism evidence="1 2">
    <name type="scientific">Corchorus capsularis</name>
    <name type="common">Jute</name>
    <dbReference type="NCBI Taxonomy" id="210143"/>
    <lineage>
        <taxon>Eukaryota</taxon>
        <taxon>Viridiplantae</taxon>
        <taxon>Streptophyta</taxon>
        <taxon>Embryophyta</taxon>
        <taxon>Tracheophyta</taxon>
        <taxon>Spermatophyta</taxon>
        <taxon>Magnoliopsida</taxon>
        <taxon>eudicotyledons</taxon>
        <taxon>Gunneridae</taxon>
        <taxon>Pentapetalae</taxon>
        <taxon>rosids</taxon>
        <taxon>malvids</taxon>
        <taxon>Malvales</taxon>
        <taxon>Malvaceae</taxon>
        <taxon>Grewioideae</taxon>
        <taxon>Apeibeae</taxon>
        <taxon>Corchorus</taxon>
    </lineage>
</organism>
<gene>
    <name evidence="1" type="ORF">CCACVL1_03635</name>
</gene>
<proteinExistence type="predicted"/>
<accession>A0A1R3JYA1</accession>
<reference evidence="1 2" key="1">
    <citation type="submission" date="2013-09" db="EMBL/GenBank/DDBJ databases">
        <title>Corchorus capsularis genome sequencing.</title>
        <authorList>
            <person name="Alam M."/>
            <person name="Haque M.S."/>
            <person name="Islam M.S."/>
            <person name="Emdad E.M."/>
            <person name="Islam M.M."/>
            <person name="Ahmed B."/>
            <person name="Halim A."/>
            <person name="Hossen Q.M.M."/>
            <person name="Hossain M.Z."/>
            <person name="Ahmed R."/>
            <person name="Khan M.M."/>
            <person name="Islam R."/>
            <person name="Rashid M.M."/>
            <person name="Khan S.A."/>
            <person name="Rahman M.S."/>
            <person name="Alam M."/>
        </authorList>
    </citation>
    <scope>NUCLEOTIDE SEQUENCE [LARGE SCALE GENOMIC DNA]</scope>
    <source>
        <strain evidence="2">cv. CVL-1</strain>
        <tissue evidence="1">Whole seedling</tissue>
    </source>
</reference>
<evidence type="ECO:0000313" key="2">
    <source>
        <dbReference type="Proteomes" id="UP000188268"/>
    </source>
</evidence>
<dbReference type="OrthoDB" id="1395387at2759"/>
<comment type="caution">
    <text evidence="1">The sequence shown here is derived from an EMBL/GenBank/DDBJ whole genome shotgun (WGS) entry which is preliminary data.</text>
</comment>
<name>A0A1R3JYA1_COCAP</name>
<dbReference type="Gramene" id="OMO99780">
    <property type="protein sequence ID" value="OMO99780"/>
    <property type="gene ID" value="CCACVL1_03635"/>
</dbReference>
<evidence type="ECO:0000313" key="1">
    <source>
        <dbReference type="EMBL" id="OMO99780.1"/>
    </source>
</evidence>
<sequence length="60" mass="7008">MTRKLFYTKDPWVLSYRTWRHHGEKKADVAKDTNTEVRDVGVFDMLRDACGVTGAIHRDL</sequence>
<dbReference type="EMBL" id="AWWV01006790">
    <property type="protein sequence ID" value="OMO99780.1"/>
    <property type="molecule type" value="Genomic_DNA"/>
</dbReference>
<dbReference type="Proteomes" id="UP000188268">
    <property type="component" value="Unassembled WGS sequence"/>
</dbReference>
<protein>
    <submittedName>
        <fullName evidence="1">Uncharacterized protein</fullName>
    </submittedName>
</protein>
<keyword evidence="2" id="KW-1185">Reference proteome</keyword>